<comment type="caution">
    <text evidence="6">The sequence shown here is derived from an EMBL/GenBank/DDBJ whole genome shotgun (WGS) entry which is preliminary data.</text>
</comment>
<evidence type="ECO:0000256" key="4">
    <source>
        <dbReference type="ARBA" id="ARBA00022898"/>
    </source>
</evidence>
<dbReference type="PANTHER" id="PTHR43797:SF2">
    <property type="entry name" value="HOMOCYSTEINE_CYSTEINE SYNTHASE"/>
    <property type="match status" value="1"/>
</dbReference>
<dbReference type="Pfam" id="PF01053">
    <property type="entry name" value="Cys_Met_Meta_PP"/>
    <property type="match status" value="1"/>
</dbReference>
<evidence type="ECO:0000256" key="2">
    <source>
        <dbReference type="ARBA" id="ARBA00009077"/>
    </source>
</evidence>
<dbReference type="SUPFAM" id="SSF53383">
    <property type="entry name" value="PLP-dependent transferases"/>
    <property type="match status" value="1"/>
</dbReference>
<dbReference type="Gene3D" id="3.90.1150.10">
    <property type="entry name" value="Aspartate Aminotransferase, domain 1"/>
    <property type="match status" value="1"/>
</dbReference>
<reference evidence="7" key="1">
    <citation type="journal article" date="2019" name="Int. J. Syst. Evol. Microbiol.">
        <title>The Global Catalogue of Microorganisms (GCM) 10K type strain sequencing project: providing services to taxonomists for standard genome sequencing and annotation.</title>
        <authorList>
            <consortium name="The Broad Institute Genomics Platform"/>
            <consortium name="The Broad Institute Genome Sequencing Center for Infectious Disease"/>
            <person name="Wu L."/>
            <person name="Ma J."/>
        </authorList>
    </citation>
    <scope>NUCLEOTIDE SEQUENCE [LARGE SCALE GENOMIC DNA]</scope>
    <source>
        <strain evidence="7">JCM 17021</strain>
    </source>
</reference>
<comment type="similarity">
    <text evidence="2 5">Belongs to the trans-sulfuration enzymes family.</text>
</comment>
<dbReference type="RefSeq" id="WP_345066407.1">
    <property type="nucleotide sequence ID" value="NZ_BAABCN010000006.1"/>
</dbReference>
<evidence type="ECO:0000256" key="3">
    <source>
        <dbReference type="ARBA" id="ARBA00022679"/>
    </source>
</evidence>
<comment type="cofactor">
    <cofactor evidence="1 5">
        <name>pyridoxal 5'-phosphate</name>
        <dbReference type="ChEBI" id="CHEBI:597326"/>
    </cofactor>
</comment>
<accession>A0ABP7KJD9</accession>
<name>A0ABP7KJD9_9MICO</name>
<dbReference type="InterPro" id="IPR054542">
    <property type="entry name" value="Cys_met_metab_PP"/>
</dbReference>
<dbReference type="Gene3D" id="3.40.640.10">
    <property type="entry name" value="Type I PLP-dependent aspartate aminotransferase-like (Major domain)"/>
    <property type="match status" value="1"/>
</dbReference>
<proteinExistence type="inferred from homology"/>
<dbReference type="PIRSF" id="PIRSF001434">
    <property type="entry name" value="CGS"/>
    <property type="match status" value="1"/>
</dbReference>
<dbReference type="PROSITE" id="PS00868">
    <property type="entry name" value="CYS_MET_METAB_PP"/>
    <property type="match status" value="1"/>
</dbReference>
<dbReference type="NCBIfam" id="TIGR01326">
    <property type="entry name" value="OAH_OAS_sulfhy"/>
    <property type="match status" value="1"/>
</dbReference>
<organism evidence="6 7">
    <name type="scientific">Leifsonia kafniensis</name>
    <dbReference type="NCBI Taxonomy" id="475957"/>
    <lineage>
        <taxon>Bacteria</taxon>
        <taxon>Bacillati</taxon>
        <taxon>Actinomycetota</taxon>
        <taxon>Actinomycetes</taxon>
        <taxon>Micrococcales</taxon>
        <taxon>Microbacteriaceae</taxon>
        <taxon>Leifsonia</taxon>
    </lineage>
</organism>
<evidence type="ECO:0000313" key="7">
    <source>
        <dbReference type="Proteomes" id="UP001501803"/>
    </source>
</evidence>
<gene>
    <name evidence="6" type="ORF">GCM10022381_22530</name>
</gene>
<evidence type="ECO:0000256" key="1">
    <source>
        <dbReference type="ARBA" id="ARBA00001933"/>
    </source>
</evidence>
<dbReference type="InterPro" id="IPR015422">
    <property type="entry name" value="PyrdxlP-dep_Trfase_small"/>
</dbReference>
<dbReference type="PANTHER" id="PTHR43797">
    <property type="entry name" value="HOMOCYSTEINE/CYSTEINE SYNTHASE"/>
    <property type="match status" value="1"/>
</dbReference>
<evidence type="ECO:0000313" key="6">
    <source>
        <dbReference type="EMBL" id="GAA3879764.1"/>
    </source>
</evidence>
<protein>
    <submittedName>
        <fullName evidence="6">O-acetylhomoserine aminocarboxypropyltransferase/cysteine synthase</fullName>
    </submittedName>
</protein>
<dbReference type="InterPro" id="IPR015421">
    <property type="entry name" value="PyrdxlP-dep_Trfase_major"/>
</dbReference>
<dbReference type="Proteomes" id="UP001501803">
    <property type="component" value="Unassembled WGS sequence"/>
</dbReference>
<dbReference type="InterPro" id="IPR015424">
    <property type="entry name" value="PyrdxlP-dep_Trfase"/>
</dbReference>
<keyword evidence="3" id="KW-0808">Transferase</keyword>
<sequence>MADREYGFSTRAIHAGNIPDQVTGARALPIYQTSAFVFDDTADAAARFALQKYGNVYSRLSNPTTASFEERIASLEGGLGAVATASGLAAQYITFASLAGAGDHIVSSANLYGGSITQLDVTLRRFGVETTFVQSADPADYAAAITDKTKLIFAETVANPSGEVADIEGLAAVAHAAGIPLIIDSTIATPYLCRPIEWGADIVIHSATKFLGGHGTTLGGVVVESGRFNWHSDRFPLFSEPVSSYGGLEWSGNFGEYAFLTRLRAEQLRDIGPTLAPHSAFLLAQGVETLPYRMQAHINNARIVAEWLDADPRVDYVNWAGLPSHPHYERGLKYLPKGPGSVFSFGVKGGRDAGRTFIESVDLASHLANIGDAKTLVIHPASTTHAQLTEQQLLDAGVLPGLVRLSVGIEDVEDIIYDLDQALTQAAGGSK</sequence>
<keyword evidence="4 5" id="KW-0663">Pyridoxal phosphate</keyword>
<evidence type="ECO:0000256" key="5">
    <source>
        <dbReference type="RuleBase" id="RU362118"/>
    </source>
</evidence>
<dbReference type="CDD" id="cd00614">
    <property type="entry name" value="CGS_like"/>
    <property type="match status" value="1"/>
</dbReference>
<dbReference type="InterPro" id="IPR006235">
    <property type="entry name" value="OAc-hSer/O-AcSer_sulfhydrylase"/>
</dbReference>
<keyword evidence="7" id="KW-1185">Reference proteome</keyword>
<dbReference type="EMBL" id="BAABCN010000006">
    <property type="protein sequence ID" value="GAA3879764.1"/>
    <property type="molecule type" value="Genomic_DNA"/>
</dbReference>
<dbReference type="InterPro" id="IPR000277">
    <property type="entry name" value="Cys/Met-Metab_PyrdxlP-dep_enz"/>
</dbReference>